<keyword evidence="3" id="KW-1185">Reference proteome</keyword>
<name>A0A550JK96_9BACT</name>
<keyword evidence="1" id="KW-0812">Transmembrane</keyword>
<dbReference type="Proteomes" id="UP000317155">
    <property type="component" value="Unassembled WGS sequence"/>
</dbReference>
<protein>
    <submittedName>
        <fullName evidence="2">Uncharacterized protein</fullName>
    </submittedName>
</protein>
<accession>A0A550JK96</accession>
<evidence type="ECO:0000313" key="2">
    <source>
        <dbReference type="EMBL" id="TRO83622.1"/>
    </source>
</evidence>
<evidence type="ECO:0000256" key="1">
    <source>
        <dbReference type="SAM" id="Phobius"/>
    </source>
</evidence>
<keyword evidence="1" id="KW-0472">Membrane</keyword>
<dbReference type="EMBL" id="VJVV01000001">
    <property type="protein sequence ID" value="TRO83622.1"/>
    <property type="molecule type" value="Genomic_DNA"/>
</dbReference>
<comment type="caution">
    <text evidence="2">The sequence shown here is derived from an EMBL/GenBank/DDBJ whole genome shotgun (WGS) entry which is preliminary data.</text>
</comment>
<gene>
    <name evidence="2" type="ORF">FL622_00120</name>
</gene>
<sequence>MLSLPVILLLTAVAFALLTQLLIPYLERIEQRRREELLAATKAVHFLKSRIKPGIYTFRWQRGRMLEPLYEKREGNKAVVRFAEGERVTEKLEEMPDEFRRQMLRMIRAGVQPK</sequence>
<reference evidence="2 3" key="1">
    <citation type="submission" date="2019-07" db="EMBL/GenBank/DDBJ databases">
        <title>Insights of Desulfuromonas acetexigens electromicrobiology.</title>
        <authorList>
            <person name="Katuri K."/>
            <person name="Sapireddy V."/>
            <person name="Shaw D.R."/>
            <person name="Saikaly P."/>
        </authorList>
    </citation>
    <scope>NUCLEOTIDE SEQUENCE [LARGE SCALE GENOMIC DNA]</scope>
    <source>
        <strain evidence="2 3">2873</strain>
    </source>
</reference>
<evidence type="ECO:0000313" key="3">
    <source>
        <dbReference type="Proteomes" id="UP000317155"/>
    </source>
</evidence>
<dbReference type="AlphaFoldDB" id="A0A550JK96"/>
<feature type="transmembrane region" description="Helical" evidence="1">
    <location>
        <begin position="6"/>
        <end position="26"/>
    </location>
</feature>
<keyword evidence="1" id="KW-1133">Transmembrane helix</keyword>
<proteinExistence type="predicted"/>
<dbReference type="RefSeq" id="WP_092052144.1">
    <property type="nucleotide sequence ID" value="NZ_FOJJ01000001.1"/>
</dbReference>
<organism evidence="2 3">
    <name type="scientific">Trichloromonas acetexigens</name>
    <dbReference type="NCBI Taxonomy" id="38815"/>
    <lineage>
        <taxon>Bacteria</taxon>
        <taxon>Pseudomonadati</taxon>
        <taxon>Thermodesulfobacteriota</taxon>
        <taxon>Desulfuromonadia</taxon>
        <taxon>Desulfuromonadales</taxon>
        <taxon>Trichloromonadaceae</taxon>
        <taxon>Trichloromonas</taxon>
    </lineage>
</organism>